<evidence type="ECO:0000313" key="2">
    <source>
        <dbReference type="Proteomes" id="UP001151760"/>
    </source>
</evidence>
<protein>
    <submittedName>
        <fullName evidence="1">Uncharacterized protein</fullName>
    </submittedName>
</protein>
<dbReference type="EMBL" id="BQNB010010393">
    <property type="protein sequence ID" value="GJS76677.1"/>
    <property type="molecule type" value="Genomic_DNA"/>
</dbReference>
<sequence length="122" mass="14156">MCFRITVVPLSAGQHSCLEIYFIAKDELIQGLQLKVEKCMRNTKTLDALTLKHGWLASFDRHHNKEVQAKIVYVFITCAMTTLAPKEYQVGGAIDWRLPTTNETELYNVWSSRRRFHIRDSL</sequence>
<gene>
    <name evidence="1" type="ORF">Tco_0726558</name>
</gene>
<reference evidence="1" key="1">
    <citation type="journal article" date="2022" name="Int. J. Mol. Sci.">
        <title>Draft Genome of Tanacetum Coccineum: Genomic Comparison of Closely Related Tanacetum-Family Plants.</title>
        <authorList>
            <person name="Yamashiro T."/>
            <person name="Shiraishi A."/>
            <person name="Nakayama K."/>
            <person name="Satake H."/>
        </authorList>
    </citation>
    <scope>NUCLEOTIDE SEQUENCE</scope>
</reference>
<accession>A0ABQ4YIF6</accession>
<organism evidence="1 2">
    <name type="scientific">Tanacetum coccineum</name>
    <dbReference type="NCBI Taxonomy" id="301880"/>
    <lineage>
        <taxon>Eukaryota</taxon>
        <taxon>Viridiplantae</taxon>
        <taxon>Streptophyta</taxon>
        <taxon>Embryophyta</taxon>
        <taxon>Tracheophyta</taxon>
        <taxon>Spermatophyta</taxon>
        <taxon>Magnoliopsida</taxon>
        <taxon>eudicotyledons</taxon>
        <taxon>Gunneridae</taxon>
        <taxon>Pentapetalae</taxon>
        <taxon>asterids</taxon>
        <taxon>campanulids</taxon>
        <taxon>Asterales</taxon>
        <taxon>Asteraceae</taxon>
        <taxon>Asteroideae</taxon>
        <taxon>Anthemideae</taxon>
        <taxon>Anthemidinae</taxon>
        <taxon>Tanacetum</taxon>
    </lineage>
</organism>
<dbReference type="Proteomes" id="UP001151760">
    <property type="component" value="Unassembled WGS sequence"/>
</dbReference>
<evidence type="ECO:0000313" key="1">
    <source>
        <dbReference type="EMBL" id="GJS76677.1"/>
    </source>
</evidence>
<keyword evidence="2" id="KW-1185">Reference proteome</keyword>
<feature type="non-terminal residue" evidence="1">
    <location>
        <position position="122"/>
    </location>
</feature>
<name>A0ABQ4YIF6_9ASTR</name>
<proteinExistence type="predicted"/>
<comment type="caution">
    <text evidence="1">The sequence shown here is derived from an EMBL/GenBank/DDBJ whole genome shotgun (WGS) entry which is preliminary data.</text>
</comment>
<reference evidence="1" key="2">
    <citation type="submission" date="2022-01" db="EMBL/GenBank/DDBJ databases">
        <authorList>
            <person name="Yamashiro T."/>
            <person name="Shiraishi A."/>
            <person name="Satake H."/>
            <person name="Nakayama K."/>
        </authorList>
    </citation>
    <scope>NUCLEOTIDE SEQUENCE</scope>
</reference>